<reference evidence="9 10" key="1">
    <citation type="submission" date="2020-08" db="EMBL/GenBank/DDBJ databases">
        <title>Genomic Encyclopedia of Type Strains, Phase IV (KMG-IV): sequencing the most valuable type-strain genomes for metagenomic binning, comparative biology and taxonomic classification.</title>
        <authorList>
            <person name="Goeker M."/>
        </authorList>
    </citation>
    <scope>NUCLEOTIDE SEQUENCE [LARGE SCALE GENOMIC DNA]</scope>
    <source>
        <strain evidence="9 10">DSM 100039</strain>
    </source>
</reference>
<evidence type="ECO:0000256" key="2">
    <source>
        <dbReference type="ARBA" id="ARBA00022448"/>
    </source>
</evidence>
<dbReference type="CDD" id="cd06173">
    <property type="entry name" value="MFS_MefA_like"/>
    <property type="match status" value="1"/>
</dbReference>
<dbReference type="EMBL" id="JACHEF010000016">
    <property type="protein sequence ID" value="MBB6414215.1"/>
    <property type="molecule type" value="Genomic_DNA"/>
</dbReference>
<gene>
    <name evidence="9" type="ORF">HNQ71_006924</name>
</gene>
<feature type="transmembrane region" description="Helical" evidence="8">
    <location>
        <begin position="94"/>
        <end position="110"/>
    </location>
</feature>
<dbReference type="InterPro" id="IPR036259">
    <property type="entry name" value="MFS_trans_sf"/>
</dbReference>
<evidence type="ECO:0000256" key="5">
    <source>
        <dbReference type="ARBA" id="ARBA00022989"/>
    </source>
</evidence>
<evidence type="ECO:0000313" key="10">
    <source>
        <dbReference type="Proteomes" id="UP000556329"/>
    </source>
</evidence>
<comment type="subcellular location">
    <subcellularLocation>
        <location evidence="1">Cell membrane</location>
        <topology evidence="1">Multi-pass membrane protein</topology>
    </subcellularLocation>
</comment>
<feature type="transmembrane region" description="Helical" evidence="8">
    <location>
        <begin position="410"/>
        <end position="431"/>
    </location>
</feature>
<name>A0A841PZ47_9HYPH</name>
<feature type="transmembrane region" description="Helical" evidence="8">
    <location>
        <begin position="327"/>
        <end position="350"/>
    </location>
</feature>
<keyword evidence="6 8" id="KW-0472">Membrane</keyword>
<feature type="transmembrane region" description="Helical" evidence="8">
    <location>
        <begin position="261"/>
        <end position="282"/>
    </location>
</feature>
<keyword evidence="4 8" id="KW-0812">Transmembrane</keyword>
<feature type="transmembrane region" description="Helical" evidence="8">
    <location>
        <begin position="385"/>
        <end position="404"/>
    </location>
</feature>
<evidence type="ECO:0000256" key="3">
    <source>
        <dbReference type="ARBA" id="ARBA00022475"/>
    </source>
</evidence>
<dbReference type="Gene3D" id="1.20.1250.20">
    <property type="entry name" value="MFS general substrate transporter like domains"/>
    <property type="match status" value="1"/>
</dbReference>
<keyword evidence="10" id="KW-1185">Reference proteome</keyword>
<dbReference type="SUPFAM" id="SSF103473">
    <property type="entry name" value="MFS general substrate transporter"/>
    <property type="match status" value="1"/>
</dbReference>
<evidence type="ECO:0000256" key="6">
    <source>
        <dbReference type="ARBA" id="ARBA00023136"/>
    </source>
</evidence>
<keyword evidence="2" id="KW-0813">Transport</keyword>
<dbReference type="PANTHER" id="PTHR23513:SF11">
    <property type="entry name" value="STAPHYLOFERRIN A TRANSPORTER"/>
    <property type="match status" value="1"/>
</dbReference>
<feature type="region of interest" description="Disordered" evidence="7">
    <location>
        <begin position="551"/>
        <end position="578"/>
    </location>
</feature>
<feature type="transmembrane region" description="Helical" evidence="8">
    <location>
        <begin position="122"/>
        <end position="152"/>
    </location>
</feature>
<keyword evidence="3" id="KW-1003">Cell membrane</keyword>
<proteinExistence type="predicted"/>
<evidence type="ECO:0000313" key="9">
    <source>
        <dbReference type="EMBL" id="MBB6414215.1"/>
    </source>
</evidence>
<feature type="transmembrane region" description="Helical" evidence="8">
    <location>
        <begin position="195"/>
        <end position="219"/>
    </location>
</feature>
<dbReference type="Pfam" id="PF05977">
    <property type="entry name" value="MFS_3"/>
    <property type="match status" value="1"/>
</dbReference>
<feature type="transmembrane region" description="Helical" evidence="8">
    <location>
        <begin position="294"/>
        <end position="315"/>
    </location>
</feature>
<feature type="transmembrane region" description="Helical" evidence="8">
    <location>
        <begin position="356"/>
        <end position="373"/>
    </location>
</feature>
<dbReference type="AlphaFoldDB" id="A0A841PZ47"/>
<feature type="transmembrane region" description="Helical" evidence="8">
    <location>
        <begin position="53"/>
        <end position="74"/>
    </location>
</feature>
<dbReference type="GO" id="GO:0005886">
    <property type="term" value="C:plasma membrane"/>
    <property type="evidence" value="ECO:0007669"/>
    <property type="project" value="UniProtKB-SubCell"/>
</dbReference>
<evidence type="ECO:0000256" key="1">
    <source>
        <dbReference type="ARBA" id="ARBA00004651"/>
    </source>
</evidence>
<evidence type="ECO:0000256" key="7">
    <source>
        <dbReference type="SAM" id="MobiDB-lite"/>
    </source>
</evidence>
<sequence length="578" mass="62379">MTSRHDPVEIACETPANIRKAKARKMSRVAGSNEDLAAPTTFAPLGNPTFRSIWLATQVSSLGWLMQTVAISWLMATISTSDLMVALVQASSNLPAFILSVFAGVLADNYSRRRVMFAGRCLMVIASGMLTASVALGFVSPWMILGFSFLIASGGALNDPAWQASVGDMVHRRDVPAAVTLLSVGFNTVRTVGPALGGIVVASFGLLAAFAVTTLTYMVPLGTIWRCKWKVRSSPLPRESMKTAIYDGLRFTAMSSEIKAAIARGTLFGLASIAILALLPLVVRDHLGGGPLAYGTLMAGFGTGAVFAGLANSTFRRSLSQERLMRLSCVACAACSLSLALTSSIAVAAIALALGGAGWVTAWSGVGVSVQLASPRWVVGRTISIYYALIDGGIAAGSWVWGTVSQTYSLSWALEGSAGALLLVAAAGVLFPLRERRESEPDPLEEFDAPAVALNLKPRSGPIVVKVEYLIAERNLEAFLDLMRQRRHVHSRVGARNWTLQRNLQKPMQWTETFRTPTWTDYLRLNHRLTEVDKELDERIFQLHAGEEAPQMTLSIERPTSSARKPDQSILHLPRHRA</sequence>
<keyword evidence="5 8" id="KW-1133">Transmembrane helix</keyword>
<protein>
    <submittedName>
        <fullName evidence="9">MFS family permease</fullName>
    </submittedName>
</protein>
<organism evidence="9 10">
    <name type="scientific">Mesorhizobium sangaii</name>
    <dbReference type="NCBI Taxonomy" id="505389"/>
    <lineage>
        <taxon>Bacteria</taxon>
        <taxon>Pseudomonadati</taxon>
        <taxon>Pseudomonadota</taxon>
        <taxon>Alphaproteobacteria</taxon>
        <taxon>Hyphomicrobiales</taxon>
        <taxon>Phyllobacteriaceae</taxon>
        <taxon>Mesorhizobium</taxon>
    </lineage>
</organism>
<dbReference type="PANTHER" id="PTHR23513">
    <property type="entry name" value="INTEGRAL MEMBRANE EFFLUX PROTEIN-RELATED"/>
    <property type="match status" value="1"/>
</dbReference>
<feature type="compositionally biased region" description="Polar residues" evidence="7">
    <location>
        <begin position="552"/>
        <end position="563"/>
    </location>
</feature>
<dbReference type="Proteomes" id="UP000556329">
    <property type="component" value="Unassembled WGS sequence"/>
</dbReference>
<comment type="caution">
    <text evidence="9">The sequence shown here is derived from an EMBL/GenBank/DDBJ whole genome shotgun (WGS) entry which is preliminary data.</text>
</comment>
<evidence type="ECO:0000256" key="8">
    <source>
        <dbReference type="SAM" id="Phobius"/>
    </source>
</evidence>
<evidence type="ECO:0000256" key="4">
    <source>
        <dbReference type="ARBA" id="ARBA00022692"/>
    </source>
</evidence>
<accession>A0A841PZ47</accession>
<dbReference type="InterPro" id="IPR010290">
    <property type="entry name" value="TM_effector"/>
</dbReference>